<evidence type="ECO:0000256" key="8">
    <source>
        <dbReference type="ARBA" id="ARBA00023242"/>
    </source>
</evidence>
<gene>
    <name evidence="13" type="ORF">CTI12_AA435820</name>
</gene>
<dbReference type="InterPro" id="IPR036388">
    <property type="entry name" value="WH-like_DNA-bd_sf"/>
</dbReference>
<evidence type="ECO:0000259" key="10">
    <source>
        <dbReference type="PROSITE" id="PS50090"/>
    </source>
</evidence>
<evidence type="ECO:0000313" key="14">
    <source>
        <dbReference type="Proteomes" id="UP000245207"/>
    </source>
</evidence>
<dbReference type="Gene3D" id="1.10.8.20">
    <property type="entry name" value="N-terminal domain of phosphatidylinositol transfer protein sec14p"/>
    <property type="match status" value="1"/>
</dbReference>
<dbReference type="PROSITE" id="PS50090">
    <property type="entry name" value="MYB_LIKE"/>
    <property type="match status" value="1"/>
</dbReference>
<dbReference type="InterPro" id="IPR036273">
    <property type="entry name" value="CRAL/TRIO_N_dom_sf"/>
</dbReference>
<evidence type="ECO:0000256" key="3">
    <source>
        <dbReference type="ARBA" id="ARBA00022454"/>
    </source>
</evidence>
<evidence type="ECO:0000256" key="5">
    <source>
        <dbReference type="ARBA" id="ARBA00023054"/>
    </source>
</evidence>
<dbReference type="InterPro" id="IPR036390">
    <property type="entry name" value="WH_DNA-bd_sf"/>
</dbReference>
<dbReference type="GO" id="GO:0006334">
    <property type="term" value="P:nucleosome assembly"/>
    <property type="evidence" value="ECO:0007669"/>
    <property type="project" value="InterPro"/>
</dbReference>
<dbReference type="PROSITE" id="PS51504">
    <property type="entry name" value="H15"/>
    <property type="match status" value="1"/>
</dbReference>
<dbReference type="SMART" id="SM00717">
    <property type="entry name" value="SANT"/>
    <property type="match status" value="1"/>
</dbReference>
<dbReference type="Pfam" id="PF00249">
    <property type="entry name" value="Myb_DNA-binding"/>
    <property type="match status" value="1"/>
</dbReference>
<protein>
    <recommendedName>
        <fullName evidence="9">MYB transcription factor</fullName>
    </recommendedName>
</protein>
<evidence type="ECO:0000256" key="9">
    <source>
        <dbReference type="ARBA" id="ARBA00032813"/>
    </source>
</evidence>
<dbReference type="Proteomes" id="UP000245207">
    <property type="component" value="Unassembled WGS sequence"/>
</dbReference>
<dbReference type="SUPFAM" id="SSF46785">
    <property type="entry name" value="Winged helix' DNA-binding domain"/>
    <property type="match status" value="1"/>
</dbReference>
<organism evidence="13 14">
    <name type="scientific">Artemisia annua</name>
    <name type="common">Sweet wormwood</name>
    <dbReference type="NCBI Taxonomy" id="35608"/>
    <lineage>
        <taxon>Eukaryota</taxon>
        <taxon>Viridiplantae</taxon>
        <taxon>Streptophyta</taxon>
        <taxon>Embryophyta</taxon>
        <taxon>Tracheophyta</taxon>
        <taxon>Spermatophyta</taxon>
        <taxon>Magnoliopsida</taxon>
        <taxon>eudicotyledons</taxon>
        <taxon>Gunneridae</taxon>
        <taxon>Pentapetalae</taxon>
        <taxon>asterids</taxon>
        <taxon>campanulids</taxon>
        <taxon>Asterales</taxon>
        <taxon>Asteraceae</taxon>
        <taxon>Asteroideae</taxon>
        <taxon>Anthemideae</taxon>
        <taxon>Artemisiinae</taxon>
        <taxon>Artemisia</taxon>
    </lineage>
</organism>
<dbReference type="SMART" id="SM00526">
    <property type="entry name" value="H15"/>
    <property type="match status" value="1"/>
</dbReference>
<evidence type="ECO:0000256" key="7">
    <source>
        <dbReference type="ARBA" id="ARBA00023163"/>
    </source>
</evidence>
<dbReference type="SUPFAM" id="SSF46938">
    <property type="entry name" value="CRAL/TRIO N-terminal domain"/>
    <property type="match status" value="1"/>
</dbReference>
<dbReference type="SUPFAM" id="SSF46689">
    <property type="entry name" value="Homeodomain-like"/>
    <property type="match status" value="1"/>
</dbReference>
<feature type="domain" description="HTH myb-type" evidence="11">
    <location>
        <begin position="1"/>
        <end position="61"/>
    </location>
</feature>
<evidence type="ECO:0000313" key="13">
    <source>
        <dbReference type="EMBL" id="PWA54286.1"/>
    </source>
</evidence>
<proteinExistence type="predicted"/>
<dbReference type="PROSITE" id="PS51294">
    <property type="entry name" value="HTH_MYB"/>
    <property type="match status" value="1"/>
</dbReference>
<comment type="subcellular location">
    <subcellularLocation>
        <location evidence="1">Chromosome</location>
    </subcellularLocation>
    <subcellularLocation>
        <location evidence="2">Nucleus</location>
        <location evidence="2">Nucleolus</location>
    </subcellularLocation>
</comment>
<dbReference type="GO" id="GO:0000786">
    <property type="term" value="C:nucleosome"/>
    <property type="evidence" value="ECO:0007669"/>
    <property type="project" value="InterPro"/>
</dbReference>
<evidence type="ECO:0000256" key="4">
    <source>
        <dbReference type="ARBA" id="ARBA00023015"/>
    </source>
</evidence>
<name>A0A2U1LZ44_ARTAN</name>
<keyword evidence="8" id="KW-0539">Nucleus</keyword>
<dbReference type="Pfam" id="PF00538">
    <property type="entry name" value="Linker_histone"/>
    <property type="match status" value="1"/>
</dbReference>
<keyword evidence="4" id="KW-0805">Transcription regulation</keyword>
<keyword evidence="14" id="KW-1185">Reference proteome</keyword>
<reference evidence="13 14" key="1">
    <citation type="journal article" date="2018" name="Mol. Plant">
        <title>The genome of Artemisia annua provides insight into the evolution of Asteraceae family and artemisinin biosynthesis.</title>
        <authorList>
            <person name="Shen Q."/>
            <person name="Zhang L."/>
            <person name="Liao Z."/>
            <person name="Wang S."/>
            <person name="Yan T."/>
            <person name="Shi P."/>
            <person name="Liu M."/>
            <person name="Fu X."/>
            <person name="Pan Q."/>
            <person name="Wang Y."/>
            <person name="Lv Z."/>
            <person name="Lu X."/>
            <person name="Zhang F."/>
            <person name="Jiang W."/>
            <person name="Ma Y."/>
            <person name="Chen M."/>
            <person name="Hao X."/>
            <person name="Li L."/>
            <person name="Tang Y."/>
            <person name="Lv G."/>
            <person name="Zhou Y."/>
            <person name="Sun X."/>
            <person name="Brodelius P.E."/>
            <person name="Rose J.K.C."/>
            <person name="Tang K."/>
        </authorList>
    </citation>
    <scope>NUCLEOTIDE SEQUENCE [LARGE SCALE GENOMIC DNA]</scope>
    <source>
        <strain evidence="14">cv. Huhao1</strain>
        <tissue evidence="13">Leaf</tissue>
    </source>
</reference>
<accession>A0A2U1LZ44</accession>
<dbReference type="InterPro" id="IPR005818">
    <property type="entry name" value="Histone_H1/H5_H15"/>
</dbReference>
<sequence length="279" mass="31505">MTKHKERWTKEQVEALRSCVKKYGTGKWQVILSDPQFGPALSNRSNIDLKDKWRNMTVGGTGSSSKHRVKTPMLEGVAENPPVNSPEPSSAVLFLEYGDTAKPFSSLMDRKSAPDYEAMIFEALCCTEDPNGPDINAILSFINQKFDVPENFKTSVTSKLRRLVLTGELEKVSVKPGTSEVEVEMYVQVDSENYDDVDGDKALPKQENVVGHSDNLLALLRVATLWHDEFGQDDISFNILIASGFLKARKFDIEKAKHMWADMIQWRKEFGTHTIIEEF</sequence>
<dbReference type="InterPro" id="IPR044597">
    <property type="entry name" value="SMH1-6"/>
</dbReference>
<dbReference type="InterPro" id="IPR017930">
    <property type="entry name" value="Myb_dom"/>
</dbReference>
<evidence type="ECO:0000259" key="12">
    <source>
        <dbReference type="PROSITE" id="PS51504"/>
    </source>
</evidence>
<feature type="domain" description="H15" evidence="12">
    <location>
        <begin position="112"/>
        <end position="178"/>
    </location>
</feature>
<dbReference type="STRING" id="35608.A0A2U1LZ44"/>
<keyword evidence="5" id="KW-0175">Coiled coil</keyword>
<comment type="caution">
    <text evidence="13">The sequence shown here is derived from an EMBL/GenBank/DDBJ whole genome shotgun (WGS) entry which is preliminary data.</text>
</comment>
<dbReference type="InterPro" id="IPR009057">
    <property type="entry name" value="Homeodomain-like_sf"/>
</dbReference>
<dbReference type="EMBL" id="PKPP01007125">
    <property type="protein sequence ID" value="PWA54286.1"/>
    <property type="molecule type" value="Genomic_DNA"/>
</dbReference>
<dbReference type="AlphaFoldDB" id="A0A2U1LZ44"/>
<evidence type="ECO:0000259" key="11">
    <source>
        <dbReference type="PROSITE" id="PS51294"/>
    </source>
</evidence>
<evidence type="ECO:0000256" key="6">
    <source>
        <dbReference type="ARBA" id="ARBA00023125"/>
    </source>
</evidence>
<dbReference type="InterPro" id="IPR001005">
    <property type="entry name" value="SANT/Myb"/>
</dbReference>
<feature type="domain" description="Myb-like" evidence="10">
    <location>
        <begin position="1"/>
        <end position="57"/>
    </location>
</feature>
<dbReference type="CDD" id="cd11660">
    <property type="entry name" value="SANT_TRF"/>
    <property type="match status" value="1"/>
</dbReference>
<evidence type="ECO:0000256" key="2">
    <source>
        <dbReference type="ARBA" id="ARBA00004604"/>
    </source>
</evidence>
<dbReference type="Gene3D" id="1.10.10.10">
    <property type="entry name" value="Winged helix-like DNA-binding domain superfamily/Winged helix DNA-binding domain"/>
    <property type="match status" value="1"/>
</dbReference>
<dbReference type="FunFam" id="1.10.10.60:FF:000168">
    <property type="entry name" value="Telomere repeat-binding factor 1"/>
    <property type="match status" value="1"/>
</dbReference>
<evidence type="ECO:0000256" key="1">
    <source>
        <dbReference type="ARBA" id="ARBA00004286"/>
    </source>
</evidence>
<dbReference type="GO" id="GO:0005730">
    <property type="term" value="C:nucleolus"/>
    <property type="evidence" value="ECO:0007669"/>
    <property type="project" value="UniProtKB-SubCell"/>
</dbReference>
<dbReference type="PANTHER" id="PTHR46267:SF15">
    <property type="entry name" value="WINGED HELIX-TURN-HELIX TRANSCRIPTION REPRESSOR DNA-BINDING PROTEIN-RELATED"/>
    <property type="match status" value="1"/>
</dbReference>
<dbReference type="OrthoDB" id="608866at2759"/>
<keyword evidence="6" id="KW-0238">DNA-binding</keyword>
<dbReference type="GO" id="GO:0003691">
    <property type="term" value="F:double-stranded telomeric DNA binding"/>
    <property type="evidence" value="ECO:0007669"/>
    <property type="project" value="InterPro"/>
</dbReference>
<dbReference type="Gene3D" id="1.10.10.60">
    <property type="entry name" value="Homeodomain-like"/>
    <property type="match status" value="1"/>
</dbReference>
<keyword evidence="3" id="KW-0158">Chromosome</keyword>
<dbReference type="PANTHER" id="PTHR46267">
    <property type="entry name" value="SINGLE MYB HISTONE 4"/>
    <property type="match status" value="1"/>
</dbReference>
<keyword evidence="7" id="KW-0804">Transcription</keyword>